<dbReference type="InterPro" id="IPR037294">
    <property type="entry name" value="ABC_BtuC-like"/>
</dbReference>
<gene>
    <name evidence="9" type="ORF">F6B40_05255</name>
</gene>
<keyword evidence="7 8" id="KW-0472">Membrane</keyword>
<name>A0A5N0TL74_9MICO</name>
<sequence>MTPRMRRGALLAGGSALLVVAVLGSLLVGAREIPPGVVLDALLQPVADDPDHIVVLTQRVPRTVIGALAGAALAVAGGLMQGITRNPLADPGLLGVNAGASVAVLAAITFAGITQPGGFVWFAFLGAAVAAFGVYVIGGTGRDGADPAKLALTGAAITAGLTSVSMLILTTDTTALNVYRFWSVGSLTGRGMDVAQLLAVPIVIGILVALLCASSLDLLALGDATARGLGHSTTRTRMLAISVVVLLCGAATAIAGPLVFVGLVVPHLTRAVVGTDYRWIIATAIPLGATLLLVADVIGRTIVAPAELEAGLVVAFLGAPVLMSLVLRRRMVTL</sequence>
<evidence type="ECO:0000256" key="7">
    <source>
        <dbReference type="ARBA" id="ARBA00023136"/>
    </source>
</evidence>
<keyword evidence="6 8" id="KW-1133">Transmembrane helix</keyword>
<dbReference type="Proteomes" id="UP000326838">
    <property type="component" value="Unassembled WGS sequence"/>
</dbReference>
<dbReference type="InterPro" id="IPR000522">
    <property type="entry name" value="ABC_transptr_permease_BtuC"/>
</dbReference>
<evidence type="ECO:0000313" key="9">
    <source>
        <dbReference type="EMBL" id="KAA9135084.1"/>
    </source>
</evidence>
<dbReference type="PANTHER" id="PTHR30472">
    <property type="entry name" value="FERRIC ENTEROBACTIN TRANSPORT SYSTEM PERMEASE PROTEIN"/>
    <property type="match status" value="1"/>
</dbReference>
<organism evidence="9 10">
    <name type="scientific">Microbacterium caowuchunii</name>
    <dbReference type="NCBI Taxonomy" id="2614638"/>
    <lineage>
        <taxon>Bacteria</taxon>
        <taxon>Bacillati</taxon>
        <taxon>Actinomycetota</taxon>
        <taxon>Actinomycetes</taxon>
        <taxon>Micrococcales</taxon>
        <taxon>Microbacteriaceae</taxon>
        <taxon>Microbacterium</taxon>
    </lineage>
</organism>
<evidence type="ECO:0000256" key="2">
    <source>
        <dbReference type="ARBA" id="ARBA00007935"/>
    </source>
</evidence>
<feature type="transmembrane region" description="Helical" evidence="8">
    <location>
        <begin position="150"/>
        <end position="169"/>
    </location>
</feature>
<reference evidence="10" key="1">
    <citation type="submission" date="2019-09" db="EMBL/GenBank/DDBJ databases">
        <title>Mumia zhuanghuii sp. nov. isolated from the intestinal contents of plateau pika (Ochotona curzoniae) in the Qinghai-Tibet plateau of China.</title>
        <authorList>
            <person name="Tian Z."/>
        </authorList>
    </citation>
    <scope>NUCLEOTIDE SEQUENCE [LARGE SCALE GENOMIC DNA]</scope>
    <source>
        <strain evidence="10">L-033</strain>
    </source>
</reference>
<dbReference type="GO" id="GO:0005886">
    <property type="term" value="C:plasma membrane"/>
    <property type="evidence" value="ECO:0007669"/>
    <property type="project" value="UniProtKB-SubCell"/>
</dbReference>
<dbReference type="PANTHER" id="PTHR30472:SF1">
    <property type="entry name" value="FE(3+) DICITRATE TRANSPORT SYSTEM PERMEASE PROTEIN FECC-RELATED"/>
    <property type="match status" value="1"/>
</dbReference>
<feature type="transmembrane region" description="Helical" evidence="8">
    <location>
        <begin position="310"/>
        <end position="327"/>
    </location>
</feature>
<dbReference type="EMBL" id="VYUY01000006">
    <property type="protein sequence ID" value="KAA9135084.1"/>
    <property type="molecule type" value="Genomic_DNA"/>
</dbReference>
<protein>
    <submittedName>
        <fullName evidence="9">Iron ABC transporter permease</fullName>
    </submittedName>
</protein>
<evidence type="ECO:0000256" key="6">
    <source>
        <dbReference type="ARBA" id="ARBA00022989"/>
    </source>
</evidence>
<evidence type="ECO:0000256" key="4">
    <source>
        <dbReference type="ARBA" id="ARBA00022475"/>
    </source>
</evidence>
<dbReference type="GO" id="GO:0022857">
    <property type="term" value="F:transmembrane transporter activity"/>
    <property type="evidence" value="ECO:0007669"/>
    <property type="project" value="InterPro"/>
</dbReference>
<keyword evidence="4" id="KW-1003">Cell membrane</keyword>
<keyword evidence="10" id="KW-1185">Reference proteome</keyword>
<accession>A0A5N0TL74</accession>
<proteinExistence type="inferred from homology"/>
<comment type="subcellular location">
    <subcellularLocation>
        <location evidence="1">Cell membrane</location>
        <topology evidence="1">Multi-pass membrane protein</topology>
    </subcellularLocation>
</comment>
<feature type="transmembrane region" description="Helical" evidence="8">
    <location>
        <begin position="239"/>
        <end position="265"/>
    </location>
</feature>
<dbReference type="AlphaFoldDB" id="A0A5N0TL74"/>
<evidence type="ECO:0000256" key="3">
    <source>
        <dbReference type="ARBA" id="ARBA00022448"/>
    </source>
</evidence>
<dbReference type="FunFam" id="1.10.3470.10:FF:000001">
    <property type="entry name" value="Vitamin B12 ABC transporter permease BtuC"/>
    <property type="match status" value="1"/>
</dbReference>
<evidence type="ECO:0000256" key="1">
    <source>
        <dbReference type="ARBA" id="ARBA00004651"/>
    </source>
</evidence>
<comment type="similarity">
    <text evidence="2">Belongs to the binding-protein-dependent transport system permease family. FecCD subfamily.</text>
</comment>
<dbReference type="Pfam" id="PF01032">
    <property type="entry name" value="FecCD"/>
    <property type="match status" value="1"/>
</dbReference>
<keyword evidence="5 8" id="KW-0812">Transmembrane</keyword>
<feature type="transmembrane region" description="Helical" evidence="8">
    <location>
        <begin position="277"/>
        <end position="298"/>
    </location>
</feature>
<feature type="transmembrane region" description="Helical" evidence="8">
    <location>
        <begin position="60"/>
        <end position="80"/>
    </location>
</feature>
<feature type="transmembrane region" description="Helical" evidence="8">
    <location>
        <begin position="197"/>
        <end position="219"/>
    </location>
</feature>
<dbReference type="Gene3D" id="1.10.3470.10">
    <property type="entry name" value="ABC transporter involved in vitamin B12 uptake, BtuC"/>
    <property type="match status" value="1"/>
</dbReference>
<keyword evidence="3" id="KW-0813">Transport</keyword>
<feature type="transmembrane region" description="Helical" evidence="8">
    <location>
        <begin position="92"/>
        <end position="113"/>
    </location>
</feature>
<dbReference type="CDD" id="cd06550">
    <property type="entry name" value="TM_ABC_iron-siderophores_like"/>
    <property type="match status" value="1"/>
</dbReference>
<dbReference type="RefSeq" id="WP_150892439.1">
    <property type="nucleotide sequence ID" value="NZ_VYUY01000006.1"/>
</dbReference>
<evidence type="ECO:0000256" key="5">
    <source>
        <dbReference type="ARBA" id="ARBA00022692"/>
    </source>
</evidence>
<dbReference type="GO" id="GO:0033214">
    <property type="term" value="P:siderophore-iron import into cell"/>
    <property type="evidence" value="ECO:0007669"/>
    <property type="project" value="TreeGrafter"/>
</dbReference>
<comment type="caution">
    <text evidence="9">The sequence shown here is derived from an EMBL/GenBank/DDBJ whole genome shotgun (WGS) entry which is preliminary data.</text>
</comment>
<dbReference type="SUPFAM" id="SSF81345">
    <property type="entry name" value="ABC transporter involved in vitamin B12 uptake, BtuC"/>
    <property type="match status" value="1"/>
</dbReference>
<evidence type="ECO:0000313" key="10">
    <source>
        <dbReference type="Proteomes" id="UP000326838"/>
    </source>
</evidence>
<evidence type="ECO:0000256" key="8">
    <source>
        <dbReference type="SAM" id="Phobius"/>
    </source>
</evidence>
<feature type="transmembrane region" description="Helical" evidence="8">
    <location>
        <begin position="119"/>
        <end position="138"/>
    </location>
</feature>